<dbReference type="InterPro" id="IPR020784">
    <property type="entry name" value="Ribosomal_uL11_N"/>
</dbReference>
<dbReference type="EMBL" id="CP000575">
    <property type="protein sequence ID" value="ABN70190.1"/>
    <property type="molecule type" value="Genomic_DNA"/>
</dbReference>
<dbReference type="SUPFAM" id="SSF46906">
    <property type="entry name" value="Ribosomal protein L11, C-terminal domain"/>
    <property type="match status" value="1"/>
</dbReference>
<comment type="subunit">
    <text evidence="6">Part of the ribosomal stalk of the 50S ribosomal subunit. Interacts with L10 and the large rRNA to form the base of the stalk. L10 forms an elongated spine to which L12 dimers bind in a sequential fashion forming a multimeric L10(L12)X complex.</text>
</comment>
<organism evidence="10 11">
    <name type="scientific">Staphylothermus marinus (strain ATCC 43588 / DSM 3639 / JCM 9404 / F1)</name>
    <dbReference type="NCBI Taxonomy" id="399550"/>
    <lineage>
        <taxon>Archaea</taxon>
        <taxon>Thermoproteota</taxon>
        <taxon>Thermoprotei</taxon>
        <taxon>Desulfurococcales</taxon>
        <taxon>Desulfurococcaceae</taxon>
        <taxon>Staphylothermus</taxon>
    </lineage>
</organism>
<dbReference type="Gene3D" id="3.30.1550.10">
    <property type="entry name" value="Ribosomal protein L11/L12, N-terminal domain"/>
    <property type="match status" value="1"/>
</dbReference>
<dbReference type="InterPro" id="IPR020785">
    <property type="entry name" value="Ribosomal_uL11_CS"/>
</dbReference>
<accession>A3DNI0</accession>
<evidence type="ECO:0000313" key="10">
    <source>
        <dbReference type="EMBL" id="ABN70190.1"/>
    </source>
</evidence>
<evidence type="ECO:0000256" key="1">
    <source>
        <dbReference type="ARBA" id="ARBA00010537"/>
    </source>
</evidence>
<reference evidence="11" key="1">
    <citation type="journal article" date="2009" name="BMC Genomics">
        <title>The complete genome sequence of Staphylothermus marinus reveals differences in sulfur metabolism among heterotrophic Crenarchaeota.</title>
        <authorList>
            <person name="Anderson I.J."/>
            <person name="Dharmarajan L."/>
            <person name="Rodriguez J."/>
            <person name="Hooper S."/>
            <person name="Porat I."/>
            <person name="Ulrich L.E."/>
            <person name="Elkins J.G."/>
            <person name="Mavromatis K."/>
            <person name="Sun H."/>
            <person name="Land M."/>
            <person name="Lapidus A."/>
            <person name="Lucas S."/>
            <person name="Barry K."/>
            <person name="Huber H."/>
            <person name="Zhulin I.B."/>
            <person name="Whitman W.B."/>
            <person name="Mukhopadhyay B."/>
            <person name="Woese C."/>
            <person name="Bristow J."/>
            <person name="Kyrpides N."/>
        </authorList>
    </citation>
    <scope>NUCLEOTIDE SEQUENCE [LARGE SCALE GENOMIC DNA]</scope>
    <source>
        <strain evidence="11">ATCC 43588 / DSM 3639 / JCM 9404 / F1</strain>
    </source>
</reference>
<sequence length="176" mass="19043">MGKKVIKVMVEGGKANPGPPLGPTLSPLRVNVMEVVKAINEATKDFEGLTVPVEIIVDTSTRKFEVKVGIPTTTALLLKEVGVKQPPGDPAHQKIGDLPIDKIIKIAILKKEQLTAKTLKAAVKTILGTARSIGITVDGKDPKIVQKEIDEGLYDATIAKYEPEWEKEEEQETGEV</sequence>
<evidence type="ECO:0000256" key="7">
    <source>
        <dbReference type="RuleBase" id="RU003978"/>
    </source>
</evidence>
<dbReference type="GeneID" id="4907408"/>
<protein>
    <recommendedName>
        <fullName evidence="6">Large ribosomal subunit protein uL11</fullName>
    </recommendedName>
</protein>
<dbReference type="eggNOG" id="arCOG04372">
    <property type="taxonomic scope" value="Archaea"/>
</dbReference>
<dbReference type="GO" id="GO:0006412">
    <property type="term" value="P:translation"/>
    <property type="evidence" value="ECO:0007669"/>
    <property type="project" value="UniProtKB-UniRule"/>
</dbReference>
<dbReference type="Pfam" id="PF03946">
    <property type="entry name" value="Ribosomal_L11_N"/>
    <property type="match status" value="1"/>
</dbReference>
<proteinExistence type="inferred from homology"/>
<dbReference type="InterPro" id="IPR000911">
    <property type="entry name" value="Ribosomal_uL11"/>
</dbReference>
<keyword evidence="2 6" id="KW-0699">rRNA-binding</keyword>
<evidence type="ECO:0000256" key="6">
    <source>
        <dbReference type="HAMAP-Rule" id="MF_00736"/>
    </source>
</evidence>
<dbReference type="GO" id="GO:0003735">
    <property type="term" value="F:structural constituent of ribosome"/>
    <property type="evidence" value="ECO:0007669"/>
    <property type="project" value="InterPro"/>
</dbReference>
<gene>
    <name evidence="6" type="primary">rpl11</name>
    <name evidence="10" type="ordered locus">Smar_1093</name>
</gene>
<comment type="function">
    <text evidence="6">Forms part of the ribosomal stalk which helps the ribosome interact with GTP-bound translation factors.</text>
</comment>
<dbReference type="CDD" id="cd00349">
    <property type="entry name" value="Ribosomal_L11"/>
    <property type="match status" value="1"/>
</dbReference>
<keyword evidence="4 6" id="KW-0689">Ribosomal protein</keyword>
<dbReference type="RefSeq" id="WP_011839381.1">
    <property type="nucleotide sequence ID" value="NC_009033.1"/>
</dbReference>
<comment type="similarity">
    <text evidence="1 6 7">Belongs to the universal ribosomal protein uL11 family.</text>
</comment>
<dbReference type="STRING" id="399550.Smar_1093"/>
<reference evidence="10 11" key="2">
    <citation type="journal article" date="2009" name="Stand. Genomic Sci.">
        <title>Complete genome sequence of Staphylothermus marinus Stetter and Fiala 1986 type strain F1.</title>
        <authorList>
            <person name="Anderson I.J."/>
            <person name="Sun H."/>
            <person name="Lapidus A."/>
            <person name="Copeland A."/>
            <person name="Glavina Del Rio T."/>
            <person name="Tice H."/>
            <person name="Dalin E."/>
            <person name="Lucas S."/>
            <person name="Barry K."/>
            <person name="Land M."/>
            <person name="Richardson P."/>
            <person name="Huber H."/>
            <person name="Kyrpides N.C."/>
        </authorList>
    </citation>
    <scope>NUCLEOTIDE SEQUENCE [LARGE SCALE GENOMIC DNA]</scope>
    <source>
        <strain evidence="11">ATCC 43588 / DSM 3639 / JCM 9404 / F1</strain>
    </source>
</reference>
<dbReference type="NCBIfam" id="NF002232">
    <property type="entry name" value="PRK01143.1"/>
    <property type="match status" value="1"/>
</dbReference>
<dbReference type="FunFam" id="3.30.1550.10:FF:000007">
    <property type="entry name" value="50S ribosomal protein L11"/>
    <property type="match status" value="1"/>
</dbReference>
<keyword evidence="3 6" id="KW-0694">RNA-binding</keyword>
<dbReference type="KEGG" id="smr:Smar_1093"/>
<feature type="domain" description="Large ribosomal subunit protein uL11 C-terminal" evidence="8">
    <location>
        <begin position="70"/>
        <end position="137"/>
    </location>
</feature>
<dbReference type="SMART" id="SM00649">
    <property type="entry name" value="RL11"/>
    <property type="match status" value="1"/>
</dbReference>
<keyword evidence="5 6" id="KW-0687">Ribonucleoprotein</keyword>
<dbReference type="Gene3D" id="1.10.10.250">
    <property type="entry name" value="Ribosomal protein L11, C-terminal domain"/>
    <property type="match status" value="1"/>
</dbReference>
<dbReference type="PROSITE" id="PS00359">
    <property type="entry name" value="RIBOSOMAL_L11"/>
    <property type="match status" value="1"/>
</dbReference>
<dbReference type="OrthoDB" id="8842at2157"/>
<dbReference type="AlphaFoldDB" id="A3DNI0"/>
<dbReference type="GO" id="GO:0015934">
    <property type="term" value="C:large ribosomal subunit"/>
    <property type="evidence" value="ECO:0007669"/>
    <property type="project" value="TreeGrafter"/>
</dbReference>
<evidence type="ECO:0000256" key="5">
    <source>
        <dbReference type="ARBA" id="ARBA00023274"/>
    </source>
</evidence>
<dbReference type="GO" id="GO:0070180">
    <property type="term" value="F:large ribosomal subunit rRNA binding"/>
    <property type="evidence" value="ECO:0007669"/>
    <property type="project" value="UniProtKB-UniRule"/>
</dbReference>
<dbReference type="InterPro" id="IPR020783">
    <property type="entry name" value="Ribosomal_uL11_C"/>
</dbReference>
<dbReference type="Proteomes" id="UP000000254">
    <property type="component" value="Chromosome"/>
</dbReference>
<dbReference type="InterPro" id="IPR036796">
    <property type="entry name" value="Ribosomal_uL11_N_sf"/>
</dbReference>
<evidence type="ECO:0000259" key="9">
    <source>
        <dbReference type="Pfam" id="PF03946"/>
    </source>
</evidence>
<dbReference type="HAMAP" id="MF_00736">
    <property type="entry name" value="Ribosomal_uL11"/>
    <property type="match status" value="1"/>
</dbReference>
<evidence type="ECO:0000256" key="3">
    <source>
        <dbReference type="ARBA" id="ARBA00022884"/>
    </source>
</evidence>
<feature type="domain" description="Large ribosomal subunit protein uL11 N-terminal" evidence="9">
    <location>
        <begin position="6"/>
        <end position="64"/>
    </location>
</feature>
<evidence type="ECO:0000313" key="11">
    <source>
        <dbReference type="Proteomes" id="UP000000254"/>
    </source>
</evidence>
<evidence type="ECO:0000256" key="2">
    <source>
        <dbReference type="ARBA" id="ARBA00022730"/>
    </source>
</evidence>
<evidence type="ECO:0000259" key="8">
    <source>
        <dbReference type="Pfam" id="PF00298"/>
    </source>
</evidence>
<dbReference type="InterPro" id="IPR036769">
    <property type="entry name" value="Ribosomal_uL11_C_sf"/>
</dbReference>
<dbReference type="PANTHER" id="PTHR11661">
    <property type="entry name" value="60S RIBOSOMAL PROTEIN L12"/>
    <property type="match status" value="1"/>
</dbReference>
<keyword evidence="11" id="KW-1185">Reference proteome</keyword>
<dbReference type="HOGENOM" id="CLU_074237_4_0_2"/>
<dbReference type="PANTHER" id="PTHR11661:SF1">
    <property type="entry name" value="LARGE RIBOSOMAL SUBUNIT PROTEIN UL11M"/>
    <property type="match status" value="1"/>
</dbReference>
<dbReference type="SUPFAM" id="SSF54747">
    <property type="entry name" value="Ribosomal L11/L12e N-terminal domain"/>
    <property type="match status" value="1"/>
</dbReference>
<dbReference type="Pfam" id="PF00298">
    <property type="entry name" value="Ribosomal_L11"/>
    <property type="match status" value="1"/>
</dbReference>
<name>A3DNI0_STAMF</name>
<evidence type="ECO:0000256" key="4">
    <source>
        <dbReference type="ARBA" id="ARBA00022980"/>
    </source>
</evidence>